<feature type="domain" description="DNA mismatch repair proteins mutS family" evidence="5">
    <location>
        <begin position="512"/>
        <end position="693"/>
    </location>
</feature>
<dbReference type="SUPFAM" id="SSF48334">
    <property type="entry name" value="DNA repair protein MutS, domain III"/>
    <property type="match status" value="1"/>
</dbReference>
<dbReference type="VEuPathDB" id="MicrosporidiaDB:AAJ76_400047493"/>
<evidence type="ECO:0000256" key="2">
    <source>
        <dbReference type="ARBA" id="ARBA00022840"/>
    </source>
</evidence>
<dbReference type="InterPro" id="IPR045076">
    <property type="entry name" value="MutS"/>
</dbReference>
<dbReference type="Gene3D" id="1.10.1420.10">
    <property type="match status" value="1"/>
</dbReference>
<dbReference type="InterPro" id="IPR036187">
    <property type="entry name" value="DNA_mismatch_repair_MutS_sf"/>
</dbReference>
<dbReference type="SMART" id="SM00533">
    <property type="entry name" value="MUTSd"/>
    <property type="match status" value="1"/>
</dbReference>
<dbReference type="GO" id="GO:0140664">
    <property type="term" value="F:ATP-dependent DNA damage sensor activity"/>
    <property type="evidence" value="ECO:0007669"/>
    <property type="project" value="InterPro"/>
</dbReference>
<dbReference type="GO" id="GO:0006298">
    <property type="term" value="P:mismatch repair"/>
    <property type="evidence" value="ECO:0007669"/>
    <property type="project" value="InterPro"/>
</dbReference>
<keyword evidence="3" id="KW-0238">DNA-binding</keyword>
<gene>
    <name evidence="6" type="ORF">AAJ76_400047493</name>
</gene>
<dbReference type="EMBL" id="JPQZ01000004">
    <property type="protein sequence ID" value="KKO76323.1"/>
    <property type="molecule type" value="Genomic_DNA"/>
</dbReference>
<dbReference type="InterPro" id="IPR007696">
    <property type="entry name" value="DNA_mismatch_repair_MutS_core"/>
</dbReference>
<name>A0A0F9WU34_9MICR</name>
<dbReference type="Proteomes" id="UP000034350">
    <property type="component" value="Unassembled WGS sequence"/>
</dbReference>
<dbReference type="PANTHER" id="PTHR11361:SF146">
    <property type="entry name" value="DNA MISMATCH REPAIR PROTEINS MUTS FAMILY DOMAIN-CONTAINING PROTEIN"/>
    <property type="match status" value="1"/>
</dbReference>
<proteinExistence type="predicted"/>
<dbReference type="Pfam" id="PF05192">
    <property type="entry name" value="MutS_III"/>
    <property type="match status" value="1"/>
</dbReference>
<dbReference type="VEuPathDB" id="MicrosporidiaDB:G9O61_00g010440"/>
<dbReference type="PANTHER" id="PTHR11361">
    <property type="entry name" value="DNA MISMATCH REPAIR PROTEIN MUTS FAMILY MEMBER"/>
    <property type="match status" value="1"/>
</dbReference>
<dbReference type="GO" id="GO:0005524">
    <property type="term" value="F:ATP binding"/>
    <property type="evidence" value="ECO:0007669"/>
    <property type="project" value="UniProtKB-KW"/>
</dbReference>
<keyword evidence="1" id="KW-0547">Nucleotide-binding</keyword>
<comment type="caution">
    <text evidence="6">The sequence shown here is derived from an EMBL/GenBank/DDBJ whole genome shotgun (WGS) entry which is preliminary data.</text>
</comment>
<dbReference type="SMART" id="SM00534">
    <property type="entry name" value="MUTSac"/>
    <property type="match status" value="1"/>
</dbReference>
<dbReference type="GO" id="GO:0032301">
    <property type="term" value="C:MutSalpha complex"/>
    <property type="evidence" value="ECO:0007669"/>
    <property type="project" value="TreeGrafter"/>
</dbReference>
<dbReference type="Gene3D" id="3.40.50.300">
    <property type="entry name" value="P-loop containing nucleotide triphosphate hydrolases"/>
    <property type="match status" value="1"/>
</dbReference>
<dbReference type="InterPro" id="IPR000432">
    <property type="entry name" value="DNA_mismatch_repair_MutS_C"/>
</dbReference>
<dbReference type="RefSeq" id="XP_024332065.1">
    <property type="nucleotide sequence ID" value="XM_024475540.1"/>
</dbReference>
<protein>
    <submittedName>
        <fullName evidence="6">MutS</fullName>
    </submittedName>
</protein>
<organism evidence="6 7">
    <name type="scientific">Vairimorpha ceranae</name>
    <dbReference type="NCBI Taxonomy" id="40302"/>
    <lineage>
        <taxon>Eukaryota</taxon>
        <taxon>Fungi</taxon>
        <taxon>Fungi incertae sedis</taxon>
        <taxon>Microsporidia</taxon>
        <taxon>Nosematidae</taxon>
        <taxon>Vairimorpha</taxon>
    </lineage>
</organism>
<keyword evidence="7" id="KW-1185">Reference proteome</keyword>
<evidence type="ECO:0000313" key="7">
    <source>
        <dbReference type="Proteomes" id="UP000034350"/>
    </source>
</evidence>
<accession>A0A0F9WU34</accession>
<dbReference type="InterPro" id="IPR027417">
    <property type="entry name" value="P-loop_NTPase"/>
</dbReference>
<dbReference type="GeneID" id="36320486"/>
<evidence type="ECO:0000256" key="1">
    <source>
        <dbReference type="ARBA" id="ARBA00022741"/>
    </source>
</evidence>
<dbReference type="GO" id="GO:0030983">
    <property type="term" value="F:mismatched DNA binding"/>
    <property type="evidence" value="ECO:0007669"/>
    <property type="project" value="InterPro"/>
</dbReference>
<dbReference type="SUPFAM" id="SSF52540">
    <property type="entry name" value="P-loop containing nucleoside triphosphate hydrolases"/>
    <property type="match status" value="1"/>
</dbReference>
<evidence type="ECO:0000256" key="3">
    <source>
        <dbReference type="ARBA" id="ARBA00023125"/>
    </source>
</evidence>
<dbReference type="OrthoDB" id="2195817at2759"/>
<evidence type="ECO:0000259" key="5">
    <source>
        <dbReference type="SMART" id="SM00534"/>
    </source>
</evidence>
<reference evidence="6 7" key="1">
    <citation type="journal article" date="2015" name="Environ. Microbiol.">
        <title>Genome analyses suggest the presence of polyploidy and recent human-driven expansions in eight global populations of the honeybee pathogen Nosema ceranae.</title>
        <authorList>
            <person name="Pelin A."/>
            <person name="Selman M."/>
            <person name="Aris-Brosou S."/>
            <person name="Farinelli L."/>
            <person name="Corradi N."/>
        </authorList>
    </citation>
    <scope>NUCLEOTIDE SEQUENCE [LARGE SCALE GENOMIC DNA]</scope>
    <source>
        <strain evidence="6 7">PA08 1199</strain>
    </source>
</reference>
<sequence length="716" mass="84034">MHKDKIVGCVACNRDNPAKISLAFNKNCNDEIFFTTCYDSLKFENLCTLICDQKIDLLLIQKEQDFLIEKCTYVKIELIERSCLKENLKEFDDYFLSCAISALMNYLQKASTTFKQLFLSNRCCLISNEIQEIFNLINLTNTNYGKRKLKLDILQPLIFATDIKLRREKLLYFKQNPVLSITIEKILRKMPDIENIINFNYGCNNDINSCKKHIDSTYKIYKFIKLYHALREKCALFKFDHGSILNVFKEIFNSDIHDENQIDSLFNTGIDDYLDLAIKIYKETFEATQDYLKQIITELDCKIHKSSNNEFQFKFKLPINFEANYKNNERKLSTKDSFSNMNNFLNSKTSILDCTYTPTKSIEKKAINDLSSKEIFLPANDLEKKKNNLNINFKLPKEFILLNSKNNYVIVTTLELQKLNFKLSESYNQILEIGGELCKEILKECKNYRQKFYDFFDEISEIDLCLSSYKFSNKFDCCLPTISDKICIVSSYNPVINKEKVIYNDIYLSNLFRVNILMGSNMSGKSVYAKQILQIVVLNQIGYPIAAKNATIKLFKKIIFKSNHKTNVQEIINLIDNQYNDENTLLILDELNNGIHWETLVPLNIAIVKYLLIFQVYCLMITHNTDFIKFIKHLPGLNFLSSYKFMVTYGFNRNCKTIYSLIMQILNISLKYDEEDKCKDSNAIIKLAQQIQRRNTEKDEKYIIDQILQYNLFYYQ</sequence>
<dbReference type="AlphaFoldDB" id="A0A0F9WU34"/>
<feature type="domain" description="DNA mismatch repair protein MutS core" evidence="4">
    <location>
        <begin position="128"/>
        <end position="499"/>
    </location>
</feature>
<dbReference type="VEuPathDB" id="MicrosporidiaDB:NCER_101333"/>
<keyword evidence="2" id="KW-0067">ATP-binding</keyword>
<evidence type="ECO:0000313" key="6">
    <source>
        <dbReference type="EMBL" id="KKO76323.1"/>
    </source>
</evidence>
<evidence type="ECO:0000259" key="4">
    <source>
        <dbReference type="SMART" id="SM00533"/>
    </source>
</evidence>
<dbReference type="Pfam" id="PF00488">
    <property type="entry name" value="MutS_V"/>
    <property type="match status" value="1"/>
</dbReference>